<dbReference type="InterPro" id="IPR029018">
    <property type="entry name" value="Hex-like_dom2"/>
</dbReference>
<evidence type="ECO:0000313" key="3">
    <source>
        <dbReference type="Proteomes" id="UP001528411"/>
    </source>
</evidence>
<reference evidence="2 3" key="1">
    <citation type="submission" date="2023-01" db="EMBL/GenBank/DDBJ databases">
        <title>Psychrosphaera sp. nov., isolated from marine algae.</title>
        <authorList>
            <person name="Bayburt H."/>
            <person name="Choi B.J."/>
            <person name="Kim J.M."/>
            <person name="Choi D.G."/>
            <person name="Jeon C.O."/>
        </authorList>
    </citation>
    <scope>NUCLEOTIDE SEQUENCE [LARGE SCALE GENOMIC DNA]</scope>
    <source>
        <strain evidence="2 3">G1-22</strain>
    </source>
</reference>
<sequence>MEPKHESYNRFIVVFYCVVSGKAWSNEYDQGDDGYRLWLNYTFIENDTQRLLYLRQIANVQLVGQSDTISIIDRELKRPYLHYWEIQLTGRRMFRRATD</sequence>
<dbReference type="EMBL" id="JAQOMS010000002">
    <property type="protein sequence ID" value="MDC2891077.1"/>
    <property type="molecule type" value="Genomic_DNA"/>
</dbReference>
<name>A0ABT5FIR5_9GAMM</name>
<keyword evidence="3" id="KW-1185">Reference proteome</keyword>
<accession>A0ABT5FIR5</accession>
<comment type="caution">
    <text evidence="2">The sequence shown here is derived from an EMBL/GenBank/DDBJ whole genome shotgun (WGS) entry which is preliminary data.</text>
</comment>
<dbReference type="Proteomes" id="UP001528411">
    <property type="component" value="Unassembled WGS sequence"/>
</dbReference>
<evidence type="ECO:0000256" key="1">
    <source>
        <dbReference type="ARBA" id="ARBA00022801"/>
    </source>
</evidence>
<protein>
    <submittedName>
        <fullName evidence="2">Uncharacterized protein</fullName>
    </submittedName>
</protein>
<organism evidence="2 3">
    <name type="scientific">Psychrosphaera algicola</name>
    <dbReference type="NCBI Taxonomy" id="3023714"/>
    <lineage>
        <taxon>Bacteria</taxon>
        <taxon>Pseudomonadati</taxon>
        <taxon>Pseudomonadota</taxon>
        <taxon>Gammaproteobacteria</taxon>
        <taxon>Alteromonadales</taxon>
        <taxon>Pseudoalteromonadaceae</taxon>
        <taxon>Psychrosphaera</taxon>
    </lineage>
</organism>
<gene>
    <name evidence="2" type="ORF">PN838_22980</name>
</gene>
<keyword evidence="1" id="KW-0378">Hydrolase</keyword>
<proteinExistence type="predicted"/>
<evidence type="ECO:0000313" key="2">
    <source>
        <dbReference type="EMBL" id="MDC2891077.1"/>
    </source>
</evidence>
<dbReference type="SUPFAM" id="SSF55545">
    <property type="entry name" value="beta-N-acetylhexosaminidase-like domain"/>
    <property type="match status" value="1"/>
</dbReference>
<dbReference type="RefSeq" id="WP_272182117.1">
    <property type="nucleotide sequence ID" value="NZ_JAQOMS010000002.1"/>
</dbReference>